<evidence type="ECO:0008006" key="12">
    <source>
        <dbReference type="Google" id="ProtNLM"/>
    </source>
</evidence>
<evidence type="ECO:0000259" key="8">
    <source>
        <dbReference type="Pfam" id="PF06738"/>
    </source>
</evidence>
<feature type="transmembrane region" description="Helical" evidence="7">
    <location>
        <begin position="243"/>
        <end position="266"/>
    </location>
</feature>
<feature type="transmembrane region" description="Helical" evidence="7">
    <location>
        <begin position="211"/>
        <end position="231"/>
    </location>
</feature>
<dbReference type="GO" id="GO:0022857">
    <property type="term" value="F:transmembrane transporter activity"/>
    <property type="evidence" value="ECO:0007669"/>
    <property type="project" value="InterPro"/>
</dbReference>
<organism evidence="10 11">
    <name type="scientific">Corynebacterium hadale</name>
    <dbReference type="NCBI Taxonomy" id="2026255"/>
    <lineage>
        <taxon>Bacteria</taxon>
        <taxon>Bacillati</taxon>
        <taxon>Actinomycetota</taxon>
        <taxon>Actinomycetes</taxon>
        <taxon>Mycobacteriales</taxon>
        <taxon>Corynebacteriaceae</taxon>
        <taxon>Corynebacterium</taxon>
    </lineage>
</organism>
<proteinExistence type="inferred from homology"/>
<keyword evidence="5 7" id="KW-0472">Membrane</keyword>
<feature type="domain" description="Threonine/Serine exporter ThrE" evidence="9">
    <location>
        <begin position="285"/>
        <end position="411"/>
    </location>
</feature>
<comment type="caution">
    <text evidence="10">The sequence shown here is derived from an EMBL/GenBank/DDBJ whole genome shotgun (WGS) entry which is preliminary data.</text>
</comment>
<dbReference type="GO" id="GO:0015744">
    <property type="term" value="P:succinate transport"/>
    <property type="evidence" value="ECO:0007669"/>
    <property type="project" value="TreeGrafter"/>
</dbReference>
<evidence type="ECO:0000313" key="11">
    <source>
        <dbReference type="Proteomes" id="UP000215771"/>
    </source>
</evidence>
<comment type="similarity">
    <text evidence="6">Belongs to the ThrE exporter (TC 2.A.79) family.</text>
</comment>
<feature type="transmembrane region" description="Helical" evidence="7">
    <location>
        <begin position="278"/>
        <end position="299"/>
    </location>
</feature>
<feature type="domain" description="Threonine/serine exporter-like N-terminal" evidence="8">
    <location>
        <begin position="22"/>
        <end position="263"/>
    </location>
</feature>
<protein>
    <recommendedName>
        <fullName evidence="12">Threonine/serine exporter-like N-terminal domain-containing protein</fullName>
    </recommendedName>
</protein>
<comment type="subcellular location">
    <subcellularLocation>
        <location evidence="1">Cell membrane</location>
        <topology evidence="1">Multi-pass membrane protein</topology>
    </subcellularLocation>
</comment>
<feature type="transmembrane region" description="Helical" evidence="7">
    <location>
        <begin position="330"/>
        <end position="347"/>
    </location>
</feature>
<dbReference type="Proteomes" id="UP000215771">
    <property type="component" value="Unassembled WGS sequence"/>
</dbReference>
<keyword evidence="4 7" id="KW-1133">Transmembrane helix</keyword>
<dbReference type="InterPro" id="IPR010619">
    <property type="entry name" value="ThrE-like_N"/>
</dbReference>
<feature type="transmembrane region" description="Helical" evidence="7">
    <location>
        <begin position="306"/>
        <end position="324"/>
    </location>
</feature>
<gene>
    <name evidence="10" type="ORF">CIG21_08695</name>
</gene>
<keyword evidence="3 7" id="KW-0812">Transmembrane</keyword>
<evidence type="ECO:0000256" key="1">
    <source>
        <dbReference type="ARBA" id="ARBA00004651"/>
    </source>
</evidence>
<dbReference type="Pfam" id="PF12821">
    <property type="entry name" value="ThrE_2"/>
    <property type="match status" value="1"/>
</dbReference>
<evidence type="ECO:0000256" key="2">
    <source>
        <dbReference type="ARBA" id="ARBA00022475"/>
    </source>
</evidence>
<dbReference type="PANTHER" id="PTHR34390">
    <property type="entry name" value="UPF0442 PROTEIN YJJB-RELATED"/>
    <property type="match status" value="1"/>
</dbReference>
<evidence type="ECO:0000256" key="3">
    <source>
        <dbReference type="ARBA" id="ARBA00022692"/>
    </source>
</evidence>
<dbReference type="RefSeq" id="WP_095278161.1">
    <property type="nucleotide sequence ID" value="NZ_CP047655.1"/>
</dbReference>
<name>A0A269PE09_9CORY</name>
<dbReference type="GO" id="GO:0005886">
    <property type="term" value="C:plasma membrane"/>
    <property type="evidence" value="ECO:0007669"/>
    <property type="project" value="UniProtKB-SubCell"/>
</dbReference>
<dbReference type="Pfam" id="PF06738">
    <property type="entry name" value="ThrE"/>
    <property type="match status" value="1"/>
</dbReference>
<evidence type="ECO:0000256" key="5">
    <source>
        <dbReference type="ARBA" id="ARBA00023136"/>
    </source>
</evidence>
<dbReference type="InterPro" id="IPR024528">
    <property type="entry name" value="ThrE_2"/>
</dbReference>
<reference evidence="10 11" key="1">
    <citation type="submission" date="2017-08" db="EMBL/GenBank/DDBJ databases">
        <authorList>
            <person name="de Groot N.N."/>
        </authorList>
    </citation>
    <scope>NUCLEOTIDE SEQUENCE [LARGE SCALE GENOMIC DNA]</scope>
    <source>
        <strain evidence="10 11">NBT06-6</strain>
    </source>
</reference>
<dbReference type="PANTHER" id="PTHR34390:SF2">
    <property type="entry name" value="SUCCINATE TRANSPORTER SUBUNIT YJJP-RELATED"/>
    <property type="match status" value="1"/>
</dbReference>
<feature type="transmembrane region" description="Helical" evidence="7">
    <location>
        <begin position="389"/>
        <end position="412"/>
    </location>
</feature>
<dbReference type="InterPro" id="IPR050539">
    <property type="entry name" value="ThrE_Dicarb/AminoAcid_Exp"/>
</dbReference>
<evidence type="ECO:0000256" key="6">
    <source>
        <dbReference type="ARBA" id="ARBA00034125"/>
    </source>
</evidence>
<feature type="transmembrane region" description="Helical" evidence="7">
    <location>
        <begin position="359"/>
        <end position="377"/>
    </location>
</feature>
<evidence type="ECO:0000256" key="4">
    <source>
        <dbReference type="ARBA" id="ARBA00022989"/>
    </source>
</evidence>
<dbReference type="EMBL" id="NQMQ01000018">
    <property type="protein sequence ID" value="PAJ69165.1"/>
    <property type="molecule type" value="Genomic_DNA"/>
</dbReference>
<dbReference type="AlphaFoldDB" id="A0A269PE09"/>
<evidence type="ECO:0000313" key="10">
    <source>
        <dbReference type="EMBL" id="PAJ69165.1"/>
    </source>
</evidence>
<evidence type="ECO:0000259" key="9">
    <source>
        <dbReference type="Pfam" id="PF12821"/>
    </source>
</evidence>
<keyword evidence="2" id="KW-1003">Cell membrane</keyword>
<evidence type="ECO:0000256" key="7">
    <source>
        <dbReference type="SAM" id="Phobius"/>
    </source>
</evidence>
<sequence length="434" mass="46554">MRIDHTHHGSDDHFGMGVEASTALRFGSMLLTSGAPAYRVIRAVKRCARALGFDHADVIVGLDTLTCTFHRGERFRTLAAVLPVPGVNASRIEALENFSRHELHHYATTEEVNALLDDIEHIHTPRWSPLVASLAAGLACGGFAILNRFSLLTAVLVVIAAGVGQFVRQRLAHKRFLQLGVVMIAGAVSTILFLLLSLLVPGADTQLSAGFVAAILYLIPGFPLFVALNDLSRFDFSAGIPRLFYALEVIVAMMLTVAVIAMITSAPPPPHIAAEPELGFYLAAAVASFFSIGGFAIIFNASRRMALLAATLGTVANVLRLVLLHADMRYFLACFLGTLTIGILGRWLGQHFHVPRSTVTIPATVVMIPGTTIYAAMQELTSGDVTGGISATTEVVLAVLFLSGGLTVARLITDRNWAFQHHIDFRENLGGTPG</sequence>
<accession>A0A269PE09</accession>
<feature type="transmembrane region" description="Helical" evidence="7">
    <location>
        <begin position="151"/>
        <end position="167"/>
    </location>
</feature>
<feature type="transmembrane region" description="Helical" evidence="7">
    <location>
        <begin position="179"/>
        <end position="199"/>
    </location>
</feature>